<reference evidence="3 4" key="1">
    <citation type="submission" date="2019-03" db="EMBL/GenBank/DDBJ databases">
        <authorList>
            <person name="Gaulin E."/>
            <person name="Dumas B."/>
        </authorList>
    </citation>
    <scope>NUCLEOTIDE SEQUENCE [LARGE SCALE GENOMIC DNA]</scope>
    <source>
        <strain evidence="3">CBS 568.67</strain>
    </source>
</reference>
<proteinExistence type="predicted"/>
<evidence type="ECO:0000313" key="2">
    <source>
        <dbReference type="EMBL" id="KAF0697162.1"/>
    </source>
</evidence>
<organism evidence="3 4">
    <name type="scientific">Aphanomyces stellatus</name>
    <dbReference type="NCBI Taxonomy" id="120398"/>
    <lineage>
        <taxon>Eukaryota</taxon>
        <taxon>Sar</taxon>
        <taxon>Stramenopiles</taxon>
        <taxon>Oomycota</taxon>
        <taxon>Saprolegniomycetes</taxon>
        <taxon>Saprolegniales</taxon>
        <taxon>Verrucalvaceae</taxon>
        <taxon>Aphanomyces</taxon>
    </lineage>
</organism>
<dbReference type="EMBL" id="VJMH01005341">
    <property type="protein sequence ID" value="KAF0697162.1"/>
    <property type="molecule type" value="Genomic_DNA"/>
</dbReference>
<protein>
    <submittedName>
        <fullName evidence="3">Aste57867_12156 protein</fullName>
    </submittedName>
</protein>
<feature type="compositionally biased region" description="Low complexity" evidence="1">
    <location>
        <begin position="653"/>
        <end position="665"/>
    </location>
</feature>
<reference evidence="2" key="2">
    <citation type="submission" date="2019-06" db="EMBL/GenBank/DDBJ databases">
        <title>Genomics analysis of Aphanomyces spp. identifies a new class of oomycete effector associated with host adaptation.</title>
        <authorList>
            <person name="Gaulin E."/>
        </authorList>
    </citation>
    <scope>NUCLEOTIDE SEQUENCE</scope>
    <source>
        <strain evidence="2">CBS 578.67</strain>
    </source>
</reference>
<dbReference type="Proteomes" id="UP000332933">
    <property type="component" value="Unassembled WGS sequence"/>
</dbReference>
<feature type="region of interest" description="Disordered" evidence="1">
    <location>
        <begin position="578"/>
        <end position="688"/>
    </location>
</feature>
<evidence type="ECO:0000313" key="3">
    <source>
        <dbReference type="EMBL" id="VFT89010.1"/>
    </source>
</evidence>
<gene>
    <name evidence="3" type="primary">Aste57867_12156</name>
    <name evidence="2" type="ORF">As57867_012111</name>
    <name evidence="3" type="ORF">ASTE57867_12156</name>
</gene>
<evidence type="ECO:0000256" key="1">
    <source>
        <dbReference type="SAM" id="MobiDB-lite"/>
    </source>
</evidence>
<feature type="region of interest" description="Disordered" evidence="1">
    <location>
        <begin position="506"/>
        <end position="535"/>
    </location>
</feature>
<dbReference type="AlphaFoldDB" id="A0A485KVF2"/>
<name>A0A485KVF2_9STRA</name>
<dbReference type="EMBL" id="CAADRA010005362">
    <property type="protein sequence ID" value="VFT89010.1"/>
    <property type="molecule type" value="Genomic_DNA"/>
</dbReference>
<evidence type="ECO:0000313" key="4">
    <source>
        <dbReference type="Proteomes" id="UP000332933"/>
    </source>
</evidence>
<dbReference type="OrthoDB" id="66790at2759"/>
<accession>A0A485KVF2</accession>
<sequence>MEARKDELRRAMDITMKPTAASDSRTVESMFRNIDEKLELILDAQDARFRMLDDKLDRFNRRMDTFERMSDSSPRQGPAPVVEDELARSAFETPREMRRRLGSLETSSSGLRRHSAAASSITDDGMSMHDTLRYIHERLTSLETQAQALPDKVTPAIHRRLDTLETQVKILPDRVDSLLRQLQSRLVDQASPLHNALVDPQRHHNNAALLARTEESLASMHRTLETLELQGRSLPDRVSMAVGGGKFGTYQSRAYSATDETLGYIHSRLESLEKQVGCLPDRLQRLADEDIVRQILTRLVPLESQLQVLPERMHHAIKDMASDMGAAVDQSLVALHGRFEAMEEQSLTRFDRLHLDHMEPLRIEMMEALPARHRDLLQENLSAVDSIVRGAVATILKQMDATTTTPVPPSADETATAVVAHLAPRFAPIEAHIQGLPEVIHLALEDNVSVVAMVVNDALAVMHRRLDSMEGLPESLKDAVHAATTAAAATAFAAAHATTTPTTTIAASTMTSPLKPTYTLPPTSPSVVRHASPPPNLAVPSPAAVVAVHDVKPLAFSPPPPPKPQPRPAPKAIKLVVRPNPTMPSTPPATRPAVPCTDAQAPTDAPRTRLRPLRKAAQVLQAAAPPSTPPTPSSKPVFAPRKRRATSCGGSGSTHSSTSTKTTTTYPKGEKARNNLEPEPSPTAAAATPHYHHRPAFKWSDGTTHAAPEDWVFPITTCRVLWELWYHGDMTTKIGPYRLLEKTDIKHHYVLKTRGKAAAVVQKIIDTAVDRGVVTSAAAIDALPHAACMAVFEQAFDVLMGQTKDDKLSILPLNACNNMFTTVYTMLVNHKRKRSDTDEG</sequence>
<keyword evidence="4" id="KW-1185">Reference proteome</keyword>
<feature type="compositionally biased region" description="Pro residues" evidence="1">
    <location>
        <begin position="581"/>
        <end position="590"/>
    </location>
</feature>